<reference evidence="3 4" key="1">
    <citation type="journal article" date="2015" name="Genome Biol. Evol.">
        <title>Functionally Structured Genomes in Lactobacillus kunkeei Colonizing the Honey Crop and Food Products of Honeybees and Stingless Bees.</title>
        <authorList>
            <person name="Tamarit D."/>
            <person name="Ellegaard K.M."/>
            <person name="Wikander J."/>
            <person name="Olofsson T."/>
            <person name="Vasquez A."/>
            <person name="Andersson S.G."/>
        </authorList>
    </citation>
    <scope>NUCLEOTIDE SEQUENCE [LARGE SCALE GENOMIC DNA]</scope>
    <source>
        <strain evidence="3 4">LAla</strain>
    </source>
</reference>
<feature type="region of interest" description="Disordered" evidence="1">
    <location>
        <begin position="254"/>
        <end position="358"/>
    </location>
</feature>
<gene>
    <name evidence="3" type="ORF">RZ72_06780</name>
</gene>
<sequence length="436" mass="49265">MNKKFKNMTLAIIPLSVMLLSTTTGAISKADVSISNSKINDSDKGKKITDRDLLEAANKIQNYLYDYYNESIGYVKGSYIEELAKASLYDVDVQKEFSKEINQAKAQTLSDKNKDIKNTNELKKEISNEANYLEYIDKALNEASSILKNNSNDSFKKLKSSVESDLNSLNKSLNDDNHVQNTDMYLNELKNEVKSTKANIDSYNHHGYEAEAMNEMSHMMDDSYNIANDSLSKAIKHEKENNFKFNDMINAEKKHDAEEKAAKKAEEQKEKAKAKAEKAAKKAEEQKEKAKAKAEKAAFEKSEKENNSKYAKAEKVLNDLLNHEKEQNGEVKDLIDSDNMKDQLAEDAEIEKSEKAADAKMAEVDKAFNDALKQEKEDAAFDKSEEENDAKMAEVDKAYNAALKQEKEQNSEVKDLIASDNMKDQLAEDAQIEKSE</sequence>
<proteinExistence type="predicted"/>
<feature type="compositionally biased region" description="Basic and acidic residues" evidence="1">
    <location>
        <begin position="404"/>
        <end position="436"/>
    </location>
</feature>
<comment type="caution">
    <text evidence="3">The sequence shown here is derived from an EMBL/GenBank/DDBJ whole genome shotgun (WGS) entry which is preliminary data.</text>
</comment>
<feature type="signal peptide" evidence="2">
    <location>
        <begin position="1"/>
        <end position="26"/>
    </location>
</feature>
<feature type="region of interest" description="Disordered" evidence="1">
    <location>
        <begin position="402"/>
        <end position="436"/>
    </location>
</feature>
<accession>A0A0M9DG86</accession>
<name>A0A0M9DG86_9LACO</name>
<feature type="chain" id="PRO_5038794021" evidence="2">
    <location>
        <begin position="27"/>
        <end position="436"/>
    </location>
</feature>
<protein>
    <submittedName>
        <fullName evidence="3">Uncharacterized protein</fullName>
    </submittedName>
</protein>
<evidence type="ECO:0000313" key="4">
    <source>
        <dbReference type="Proteomes" id="UP000037749"/>
    </source>
</evidence>
<dbReference type="Proteomes" id="UP000037749">
    <property type="component" value="Unassembled WGS sequence"/>
</dbReference>
<dbReference type="RefSeq" id="WP_053796192.1">
    <property type="nucleotide sequence ID" value="NZ_JXCZ01000006.1"/>
</dbReference>
<feature type="non-terminal residue" evidence="3">
    <location>
        <position position="436"/>
    </location>
</feature>
<evidence type="ECO:0000256" key="1">
    <source>
        <dbReference type="SAM" id="MobiDB-lite"/>
    </source>
</evidence>
<dbReference type="EMBL" id="JXCZ01000006">
    <property type="protein sequence ID" value="KOY79780.1"/>
    <property type="molecule type" value="Genomic_DNA"/>
</dbReference>
<keyword evidence="2" id="KW-0732">Signal</keyword>
<dbReference type="AlphaFoldDB" id="A0A0M9DG86"/>
<evidence type="ECO:0000256" key="2">
    <source>
        <dbReference type="SAM" id="SignalP"/>
    </source>
</evidence>
<organism evidence="3 4">
    <name type="scientific">Apilactobacillus kunkeei</name>
    <dbReference type="NCBI Taxonomy" id="148814"/>
    <lineage>
        <taxon>Bacteria</taxon>
        <taxon>Bacillati</taxon>
        <taxon>Bacillota</taxon>
        <taxon>Bacilli</taxon>
        <taxon>Lactobacillales</taxon>
        <taxon>Lactobacillaceae</taxon>
        <taxon>Apilactobacillus</taxon>
    </lineage>
</organism>
<evidence type="ECO:0000313" key="3">
    <source>
        <dbReference type="EMBL" id="KOY79780.1"/>
    </source>
</evidence>